<gene>
    <name evidence="1" type="ORF">SAMN02745247_00046</name>
</gene>
<reference evidence="1 2" key="1">
    <citation type="submission" date="2016-12" db="EMBL/GenBank/DDBJ databases">
        <authorList>
            <person name="Song W.-J."/>
            <person name="Kurnit D.M."/>
        </authorList>
    </citation>
    <scope>NUCLEOTIDE SEQUENCE [LARGE SCALE GENOMIC DNA]</scope>
    <source>
        <strain evidence="1 2">DSM 14810</strain>
    </source>
</reference>
<evidence type="ECO:0000313" key="1">
    <source>
        <dbReference type="EMBL" id="SHN48469.1"/>
    </source>
</evidence>
<name>A0A1M7RQF9_9FIRM</name>
<organism evidence="1 2">
    <name type="scientific">Butyrivibrio hungatei DSM 14810</name>
    <dbReference type="NCBI Taxonomy" id="1121132"/>
    <lineage>
        <taxon>Bacteria</taxon>
        <taxon>Bacillati</taxon>
        <taxon>Bacillota</taxon>
        <taxon>Clostridia</taxon>
        <taxon>Lachnospirales</taxon>
        <taxon>Lachnospiraceae</taxon>
        <taxon>Butyrivibrio</taxon>
    </lineage>
</organism>
<evidence type="ECO:0000313" key="2">
    <source>
        <dbReference type="Proteomes" id="UP000184097"/>
    </source>
</evidence>
<protein>
    <submittedName>
        <fullName evidence="1">Uncharacterized protein</fullName>
    </submittedName>
</protein>
<dbReference type="Proteomes" id="UP000184097">
    <property type="component" value="Unassembled WGS sequence"/>
</dbReference>
<proteinExistence type="predicted"/>
<sequence length="136" mass="15296">MEAFCIGINPDFESTGKLFEIGTINLDGIGALIIGPNMQARKADLLKVMDVLECLSGHMDCALISGTPFVAFFYKGRIVKLQENEYIRGAMIVFKLTEYGIELLHDEDYKAALKEMESRRTVITVDERCYTAFKTN</sequence>
<dbReference type="EMBL" id="FRDH01000003">
    <property type="protein sequence ID" value="SHN48469.1"/>
    <property type="molecule type" value="Genomic_DNA"/>
</dbReference>
<accession>A0A1M7RQF9</accession>
<dbReference type="RefSeq" id="WP_072700019.1">
    <property type="nucleotide sequence ID" value="NZ_FRDH01000003.1"/>
</dbReference>
<dbReference type="AlphaFoldDB" id="A0A1M7RQF9"/>